<dbReference type="Proteomes" id="UP001148737">
    <property type="component" value="Unassembled WGS sequence"/>
</dbReference>
<gene>
    <name evidence="1" type="ORF">NLG97_g4925</name>
</gene>
<organism evidence="1 2">
    <name type="scientific">Lecanicillium saksenae</name>
    <dbReference type="NCBI Taxonomy" id="468837"/>
    <lineage>
        <taxon>Eukaryota</taxon>
        <taxon>Fungi</taxon>
        <taxon>Dikarya</taxon>
        <taxon>Ascomycota</taxon>
        <taxon>Pezizomycotina</taxon>
        <taxon>Sordariomycetes</taxon>
        <taxon>Hypocreomycetidae</taxon>
        <taxon>Hypocreales</taxon>
        <taxon>Cordycipitaceae</taxon>
        <taxon>Lecanicillium</taxon>
    </lineage>
</organism>
<accession>A0ACC1QX26</accession>
<evidence type="ECO:0000313" key="1">
    <source>
        <dbReference type="EMBL" id="KAJ3493136.1"/>
    </source>
</evidence>
<dbReference type="EMBL" id="JANAKD010000519">
    <property type="protein sequence ID" value="KAJ3493136.1"/>
    <property type="molecule type" value="Genomic_DNA"/>
</dbReference>
<sequence>MRWSAAFFFGLASTALAKTINRVPDHEWDFIVKGDDIQRREATNATLAPYSLRVKSVDPSSLGVDKVKQYAGYLDDNDQDKHLFYWFFESRNDPANDPVVLWLSGGPGCSSMTGLFFELGPAKVNENIQVVNNPNSWNNRANVLFLDQPVGTGYSYGQGSVDSTLAASKDIYALLKLFFQQFPQYAKQDFHISGESYAGHYIPEDAAEILSHSDSGINLKSVLIGNGLTDVYNQYPQYPEMACGKGGWPSVLDSSTCRRMRNAIPACQDAIQQCYSTQSDDDCTSASQTCGSVSNPYYNGGRNPYDVRTQCEPGSGGLCYTGMNYVEQYLNRKDVMKALNVEVQSFDNCNNDVNYAFHATGDDMKPIHLNVPTILAKSVPVLIYAGDADYICNWLGNRAWTNALDWPGKSAFTSAQTTNITYKTGSGDAYGTVQHAQGLAFARIFGAGHLVPMNKPEPILDLVNRWVHDGDFQK</sequence>
<reference evidence="1" key="1">
    <citation type="submission" date="2022-07" db="EMBL/GenBank/DDBJ databases">
        <title>Genome Sequence of Lecanicillium saksenae.</title>
        <authorList>
            <person name="Buettner E."/>
        </authorList>
    </citation>
    <scope>NUCLEOTIDE SEQUENCE</scope>
    <source>
        <strain evidence="1">VT-O1</strain>
    </source>
</reference>
<comment type="caution">
    <text evidence="1">The sequence shown here is derived from an EMBL/GenBank/DDBJ whole genome shotgun (WGS) entry which is preliminary data.</text>
</comment>
<keyword evidence="2" id="KW-1185">Reference proteome</keyword>
<evidence type="ECO:0000313" key="2">
    <source>
        <dbReference type="Proteomes" id="UP001148737"/>
    </source>
</evidence>
<proteinExistence type="predicted"/>
<name>A0ACC1QX26_9HYPO</name>
<protein>
    <submittedName>
        <fullName evidence="1">Uncharacterized protein</fullName>
    </submittedName>
</protein>